<reference evidence="1 2" key="1">
    <citation type="submission" date="2017-06" db="EMBL/GenBank/DDBJ databases">
        <title>Comparative genomic analysis of Ambrosia Fusariam Clade fungi.</title>
        <authorList>
            <person name="Stajich J.E."/>
            <person name="Carrillo J."/>
            <person name="Kijimoto T."/>
            <person name="Eskalen A."/>
            <person name="O'Donnell K."/>
            <person name="Kasson M."/>
        </authorList>
    </citation>
    <scope>NUCLEOTIDE SEQUENCE [LARGE SCALE GENOMIC DNA]</scope>
    <source>
        <strain evidence="1 2">NRRL62579</strain>
    </source>
</reference>
<proteinExistence type="predicted"/>
<dbReference type="EMBL" id="NKCK01000061">
    <property type="protein sequence ID" value="RSM04194.1"/>
    <property type="molecule type" value="Genomic_DNA"/>
</dbReference>
<name>A0A428TQA1_9HYPO</name>
<comment type="caution">
    <text evidence="1">The sequence shown here is derived from an EMBL/GenBank/DDBJ whole genome shotgun (WGS) entry which is preliminary data.</text>
</comment>
<protein>
    <submittedName>
        <fullName evidence="1">Uncharacterized protein</fullName>
    </submittedName>
</protein>
<dbReference type="Proteomes" id="UP000287144">
    <property type="component" value="Unassembled WGS sequence"/>
</dbReference>
<dbReference type="AlphaFoldDB" id="A0A428TQA1"/>
<keyword evidence="2" id="KW-1185">Reference proteome</keyword>
<organism evidence="1 2">
    <name type="scientific">Fusarium oligoseptatum</name>
    <dbReference type="NCBI Taxonomy" id="2604345"/>
    <lineage>
        <taxon>Eukaryota</taxon>
        <taxon>Fungi</taxon>
        <taxon>Dikarya</taxon>
        <taxon>Ascomycota</taxon>
        <taxon>Pezizomycotina</taxon>
        <taxon>Sordariomycetes</taxon>
        <taxon>Hypocreomycetidae</taxon>
        <taxon>Hypocreales</taxon>
        <taxon>Nectriaceae</taxon>
        <taxon>Fusarium</taxon>
        <taxon>Fusarium solani species complex</taxon>
    </lineage>
</organism>
<sequence length="71" mass="8048">MTGYCKKRYTWLLGGPDQQQLLTLTKHRCYQKPSGLLSTSTGRCSQSPPHPPPTYLLYLSFPPSPSFDNME</sequence>
<evidence type="ECO:0000313" key="2">
    <source>
        <dbReference type="Proteomes" id="UP000287144"/>
    </source>
</evidence>
<gene>
    <name evidence="1" type="ORF">CEP52_006942</name>
</gene>
<evidence type="ECO:0000313" key="1">
    <source>
        <dbReference type="EMBL" id="RSM04194.1"/>
    </source>
</evidence>
<accession>A0A428TQA1</accession>